<dbReference type="CDD" id="cd00771">
    <property type="entry name" value="ThrRS_core"/>
    <property type="match status" value="1"/>
</dbReference>
<feature type="domain" description="TGS" evidence="15">
    <location>
        <begin position="10"/>
        <end position="72"/>
    </location>
</feature>
<dbReference type="SUPFAM" id="SSF52954">
    <property type="entry name" value="Class II aaRS ABD-related"/>
    <property type="match status" value="1"/>
</dbReference>
<organism evidence="16 17">
    <name type="scientific">Providencia stuartii ATCC 25827</name>
    <dbReference type="NCBI Taxonomy" id="471874"/>
    <lineage>
        <taxon>Bacteria</taxon>
        <taxon>Pseudomonadati</taxon>
        <taxon>Pseudomonadota</taxon>
        <taxon>Gammaproteobacteria</taxon>
        <taxon>Enterobacterales</taxon>
        <taxon>Morganellaceae</taxon>
        <taxon>Providencia</taxon>
    </lineage>
</organism>
<dbReference type="InterPro" id="IPR047246">
    <property type="entry name" value="ThrRS_anticodon"/>
</dbReference>
<evidence type="ECO:0000256" key="12">
    <source>
        <dbReference type="ARBA" id="ARBA00049515"/>
    </source>
</evidence>
<dbReference type="InterPro" id="IPR012676">
    <property type="entry name" value="TGS-like"/>
</dbReference>
<dbReference type="FunFam" id="3.10.20.30:FF:000005">
    <property type="entry name" value="Threonine--tRNA ligase"/>
    <property type="match status" value="1"/>
</dbReference>
<dbReference type="NCBIfam" id="TIGR00418">
    <property type="entry name" value="thrS"/>
    <property type="match status" value="1"/>
</dbReference>
<sequence>MWVTTADKDLLMPVITLPDGSQRQFDHAVSVMDVARDIGAGLAKACIAGRVNGELVDACELIEHDANLAIITSKDDEGLEIIRHSCAHLLGHAIKQLWPNTKMAIGPVIDNGFYYDIDLDYALTQEDLEKLEKRMLELAKTDYDVIKKRVSWAEARETFVARGEDYKVEILDQNISQDDRPGLYHHQEYIDMCRGPHVPNMRFCHHFKLQKVAGAYWRGNSDNKMLQRIYGTAWADKKQLNAYLLRLEEAAKRDHRKIGKQLDLYHMQEEAPGMAFWHNDGWTIFRELETFVRTKLKAYNYQEVKGPFMMDRVLWERTGHWENYKDAMFTTSSENREYCVKPMNCPGHVQIFNQGLKSYRDLPLRMAEFGSCHRNEPSGALHGLMRVRGFTQDDAHIFCTEDQILSEVTDCIKMIYDVYATFGFEKIVVKLSTRPEKRIGTDDMWDTAEADLAQALKDQGIEFEYQPGEGAFYGPKIEFTLYDCLDRAWQCGTVQLDFFLPGRLNASYVGENNERIVPVMIHRAVLGSLERFIGILTEEYAGFFPTWLAPQQVVVMNITDTQADYVQELVSKLQSVGIRAKADLRNEKIGFKIREHTLRRVPYMLVCGDKEVESGKVSVRTRRGKDLGSLDVNEFTNKLLEEIRSRQLNQMEE</sequence>
<reference evidence="17" key="2">
    <citation type="submission" date="2008-04" db="EMBL/GenBank/DDBJ databases">
        <title>Draft genome sequence of Providencia stuartii(ATCC 25827).</title>
        <authorList>
            <person name="Sudarsanam P."/>
            <person name="Ley R."/>
            <person name="Guruge J."/>
            <person name="Turnbaugh P.J."/>
            <person name="Mahowald M."/>
            <person name="Liep D."/>
            <person name="Gordon J."/>
        </authorList>
    </citation>
    <scope>NUCLEOTIDE SEQUENCE [LARGE SCALE GENOMIC DNA]</scope>
    <source>
        <strain evidence="17">ATCC 25827</strain>
    </source>
</reference>
<dbReference type="GO" id="GO:0006435">
    <property type="term" value="P:threonyl-tRNA aminoacylation"/>
    <property type="evidence" value="ECO:0007669"/>
    <property type="project" value="UniProtKB-UniRule"/>
</dbReference>
<dbReference type="PROSITE" id="PS51880">
    <property type="entry name" value="TGS"/>
    <property type="match status" value="1"/>
</dbReference>
<evidence type="ECO:0000259" key="15">
    <source>
        <dbReference type="PROSITE" id="PS51880"/>
    </source>
</evidence>
<dbReference type="Proteomes" id="UP000004506">
    <property type="component" value="Unassembled WGS sequence"/>
</dbReference>
<dbReference type="InterPro" id="IPR002320">
    <property type="entry name" value="Thr-tRNA-ligase_IIa"/>
</dbReference>
<dbReference type="SUPFAM" id="SSF55186">
    <property type="entry name" value="ThrRS/AlaRS common domain"/>
    <property type="match status" value="1"/>
</dbReference>
<comment type="caution">
    <text evidence="16">The sequence shown here is derived from an EMBL/GenBank/DDBJ whole genome shotgun (WGS) entry which is preliminary data.</text>
</comment>
<comment type="subcellular location">
    <subcellularLocation>
        <location evidence="13">Cytoplasm</location>
    </subcellularLocation>
</comment>
<dbReference type="FunFam" id="3.30.930.10:FF:000002">
    <property type="entry name" value="Threonine--tRNA ligase"/>
    <property type="match status" value="1"/>
</dbReference>
<dbReference type="HAMAP" id="MF_00184">
    <property type="entry name" value="Thr_tRNA_synth"/>
    <property type="match status" value="1"/>
</dbReference>
<dbReference type="GO" id="GO:0005829">
    <property type="term" value="C:cytosol"/>
    <property type="evidence" value="ECO:0007669"/>
    <property type="project" value="TreeGrafter"/>
</dbReference>
<dbReference type="GO" id="GO:0046872">
    <property type="term" value="F:metal ion binding"/>
    <property type="evidence" value="ECO:0007669"/>
    <property type="project" value="UniProtKB-KW"/>
</dbReference>
<dbReference type="InterPro" id="IPR004095">
    <property type="entry name" value="TGS"/>
</dbReference>
<evidence type="ECO:0000259" key="14">
    <source>
        <dbReference type="PROSITE" id="PS50862"/>
    </source>
</evidence>
<keyword evidence="5 13" id="KW-0479">Metal-binding</keyword>
<dbReference type="Pfam" id="PF02824">
    <property type="entry name" value="TGS"/>
    <property type="match status" value="1"/>
</dbReference>
<feature type="binding site" evidence="13">
    <location>
        <position position="345"/>
    </location>
    <ligand>
        <name>Zn(2+)</name>
        <dbReference type="ChEBI" id="CHEBI:29105"/>
        <note>catalytic</note>
    </ligand>
</feature>
<name>A0AA86YW96_PROST</name>
<evidence type="ECO:0000256" key="6">
    <source>
        <dbReference type="ARBA" id="ARBA00022741"/>
    </source>
</evidence>
<dbReference type="EMBL" id="ABJD02000101">
    <property type="protein sequence ID" value="EDU59063.1"/>
    <property type="molecule type" value="Genomic_DNA"/>
</dbReference>
<protein>
    <recommendedName>
        <fullName evidence="13">Threonine--tRNA ligase</fullName>
        <ecNumber evidence="13">6.1.1.3</ecNumber>
    </recommendedName>
    <alternativeName>
        <fullName evidence="13">Threonyl-tRNA synthetase</fullName>
        <shortName evidence="13">ThrRS</shortName>
    </alternativeName>
</protein>
<dbReference type="InterPro" id="IPR018163">
    <property type="entry name" value="Thr/Ala-tRNA-synth_IIc_edit"/>
</dbReference>
<dbReference type="PANTHER" id="PTHR11451">
    <property type="entry name" value="THREONINE-TRNA LIGASE"/>
    <property type="match status" value="1"/>
</dbReference>
<dbReference type="InterPro" id="IPR006195">
    <property type="entry name" value="aa-tRNA-synth_II"/>
</dbReference>
<dbReference type="InterPro" id="IPR036621">
    <property type="entry name" value="Anticodon-bd_dom_sf"/>
</dbReference>
<dbReference type="SUPFAM" id="SSF81271">
    <property type="entry name" value="TGS-like"/>
    <property type="match status" value="1"/>
</dbReference>
<feature type="binding site" evidence="13">
    <location>
        <position position="396"/>
    </location>
    <ligand>
        <name>Zn(2+)</name>
        <dbReference type="ChEBI" id="CHEBI:29105"/>
        <note>catalytic</note>
    </ligand>
</feature>
<reference evidence="16 17" key="3">
    <citation type="submission" date="2008-05" db="EMBL/GenBank/DDBJ databases">
        <authorList>
            <person name="Fulton L."/>
            <person name="Clifton S."/>
            <person name="Fulton B."/>
            <person name="Xu J."/>
            <person name="Minx P."/>
            <person name="Pepin K.H."/>
            <person name="Johnson M."/>
            <person name="Thiruvilangam P."/>
            <person name="Bhonagiri V."/>
            <person name="Nash W.E."/>
            <person name="Mardis E.R."/>
            <person name="Wilson R.K."/>
        </authorList>
    </citation>
    <scope>NUCLEOTIDE SEQUENCE [LARGE SCALE GENOMIC DNA]</scope>
    <source>
        <strain evidence="16 17">ATCC 25827</strain>
    </source>
</reference>
<evidence type="ECO:0000256" key="5">
    <source>
        <dbReference type="ARBA" id="ARBA00022723"/>
    </source>
</evidence>
<keyword evidence="4 13" id="KW-0436">Ligase</keyword>
<dbReference type="SUPFAM" id="SSF55681">
    <property type="entry name" value="Class II aaRS and biotin synthetases"/>
    <property type="match status" value="1"/>
</dbReference>
<dbReference type="PROSITE" id="PS50862">
    <property type="entry name" value="AA_TRNA_LIGASE_II"/>
    <property type="match status" value="1"/>
</dbReference>
<dbReference type="InterPro" id="IPR004154">
    <property type="entry name" value="Anticodon-bd"/>
</dbReference>
<dbReference type="InterPro" id="IPR012947">
    <property type="entry name" value="tRNA_SAD"/>
</dbReference>
<dbReference type="FunFam" id="3.30.54.20:FF:000002">
    <property type="entry name" value="Threonine--tRNA ligase"/>
    <property type="match status" value="1"/>
</dbReference>
<evidence type="ECO:0000256" key="2">
    <source>
        <dbReference type="ARBA" id="ARBA00022490"/>
    </source>
</evidence>
<dbReference type="Pfam" id="PF07973">
    <property type="entry name" value="tRNA_SAD"/>
    <property type="match status" value="1"/>
</dbReference>
<dbReference type="PRINTS" id="PR01047">
    <property type="entry name" value="TRNASYNTHTHR"/>
</dbReference>
<dbReference type="Gene3D" id="3.40.50.800">
    <property type="entry name" value="Anticodon-binding domain"/>
    <property type="match status" value="1"/>
</dbReference>
<evidence type="ECO:0000256" key="9">
    <source>
        <dbReference type="ARBA" id="ARBA00022884"/>
    </source>
</evidence>
<feature type="region of interest" description="Catalytic" evidence="13">
    <location>
        <begin position="254"/>
        <end position="545"/>
    </location>
</feature>
<dbReference type="InterPro" id="IPR033728">
    <property type="entry name" value="ThrRS_core"/>
</dbReference>
<keyword evidence="11 13" id="KW-0030">Aminoacyl-tRNA synthetase</keyword>
<keyword evidence="10 13" id="KW-0648">Protein biosynthesis</keyword>
<evidence type="ECO:0000256" key="8">
    <source>
        <dbReference type="ARBA" id="ARBA00022840"/>
    </source>
</evidence>
<evidence type="ECO:0000256" key="3">
    <source>
        <dbReference type="ARBA" id="ARBA00022555"/>
    </source>
</evidence>
<dbReference type="Gene3D" id="3.30.980.10">
    <property type="entry name" value="Threonyl-trna Synthetase, Chain A, domain 2"/>
    <property type="match status" value="1"/>
</dbReference>
<dbReference type="GO" id="GO:0004829">
    <property type="term" value="F:threonine-tRNA ligase activity"/>
    <property type="evidence" value="ECO:0007669"/>
    <property type="project" value="UniProtKB-UniRule"/>
</dbReference>
<feature type="domain" description="Aminoacyl-transfer RNA synthetases class-II family profile" evidence="14">
    <location>
        <begin position="254"/>
        <end position="545"/>
    </location>
</feature>
<dbReference type="InterPro" id="IPR002314">
    <property type="entry name" value="aa-tRNA-synt_IIb"/>
</dbReference>
<keyword evidence="2 13" id="KW-0963">Cytoplasm</keyword>
<dbReference type="SMART" id="SM00863">
    <property type="entry name" value="tRNA_SAD"/>
    <property type="match status" value="1"/>
</dbReference>
<evidence type="ECO:0000256" key="7">
    <source>
        <dbReference type="ARBA" id="ARBA00022833"/>
    </source>
</evidence>
<dbReference type="AlphaFoldDB" id="A0AA86YW96"/>
<dbReference type="GO" id="GO:0005524">
    <property type="term" value="F:ATP binding"/>
    <property type="evidence" value="ECO:0007669"/>
    <property type="project" value="UniProtKB-UniRule"/>
</dbReference>
<dbReference type="GO" id="GO:0000049">
    <property type="term" value="F:tRNA binding"/>
    <property type="evidence" value="ECO:0007669"/>
    <property type="project" value="UniProtKB-KW"/>
</dbReference>
<evidence type="ECO:0000313" key="16">
    <source>
        <dbReference type="EMBL" id="EDU59063.1"/>
    </source>
</evidence>
<dbReference type="FunFam" id="3.30.980.10:FF:000005">
    <property type="entry name" value="Threonyl-tRNA synthetase, mitochondrial"/>
    <property type="match status" value="1"/>
</dbReference>
<dbReference type="Gene3D" id="3.30.930.10">
    <property type="entry name" value="Bira Bifunctional Protein, Domain 2"/>
    <property type="match status" value="1"/>
</dbReference>
<dbReference type="Pfam" id="PF03129">
    <property type="entry name" value="HGTP_anticodon"/>
    <property type="match status" value="1"/>
</dbReference>
<feature type="binding site" evidence="13">
    <location>
        <position position="522"/>
    </location>
    <ligand>
        <name>Zn(2+)</name>
        <dbReference type="ChEBI" id="CHEBI:29105"/>
        <note>catalytic</note>
    </ligand>
</feature>
<keyword evidence="3 13" id="KW-0820">tRNA-binding</keyword>
<dbReference type="Gene3D" id="3.30.54.20">
    <property type="match status" value="1"/>
</dbReference>
<keyword evidence="9 13" id="KW-0694">RNA-binding</keyword>
<dbReference type="CDD" id="cd01667">
    <property type="entry name" value="TGS_ThrRS"/>
    <property type="match status" value="1"/>
</dbReference>
<dbReference type="EC" id="6.1.1.3" evidence="13"/>
<evidence type="ECO:0000256" key="4">
    <source>
        <dbReference type="ARBA" id="ARBA00022598"/>
    </source>
</evidence>
<gene>
    <name evidence="13 16" type="primary">thrS</name>
    <name evidence="16" type="ORF">PROSTU_02247</name>
</gene>
<evidence type="ECO:0000256" key="13">
    <source>
        <dbReference type="HAMAP-Rule" id="MF_00184"/>
    </source>
</evidence>
<proteinExistence type="inferred from homology"/>
<keyword evidence="7 13" id="KW-0862">Zinc</keyword>
<comment type="subunit">
    <text evidence="13">Homodimer.</text>
</comment>
<dbReference type="Gene3D" id="3.10.20.30">
    <property type="match status" value="1"/>
</dbReference>
<dbReference type="Pfam" id="PF00587">
    <property type="entry name" value="tRNA-synt_2b"/>
    <property type="match status" value="1"/>
</dbReference>
<dbReference type="FunFam" id="3.40.50.800:FF:000001">
    <property type="entry name" value="Threonine--tRNA ligase"/>
    <property type="match status" value="1"/>
</dbReference>
<dbReference type="InterPro" id="IPR012675">
    <property type="entry name" value="Beta-grasp_dom_sf"/>
</dbReference>
<comment type="catalytic activity">
    <reaction evidence="12 13">
        <text>tRNA(Thr) + L-threonine + ATP = L-threonyl-tRNA(Thr) + AMP + diphosphate + H(+)</text>
        <dbReference type="Rhea" id="RHEA:24624"/>
        <dbReference type="Rhea" id="RHEA-COMP:9670"/>
        <dbReference type="Rhea" id="RHEA-COMP:9704"/>
        <dbReference type="ChEBI" id="CHEBI:15378"/>
        <dbReference type="ChEBI" id="CHEBI:30616"/>
        <dbReference type="ChEBI" id="CHEBI:33019"/>
        <dbReference type="ChEBI" id="CHEBI:57926"/>
        <dbReference type="ChEBI" id="CHEBI:78442"/>
        <dbReference type="ChEBI" id="CHEBI:78534"/>
        <dbReference type="ChEBI" id="CHEBI:456215"/>
        <dbReference type="EC" id="6.1.1.3"/>
    </reaction>
</comment>
<dbReference type="InterPro" id="IPR045864">
    <property type="entry name" value="aa-tRNA-synth_II/BPL/LPL"/>
</dbReference>
<keyword evidence="8 13" id="KW-0067">ATP-binding</keyword>
<reference evidence="17" key="1">
    <citation type="submission" date="2008-04" db="EMBL/GenBank/DDBJ databases">
        <title>Draft genome sequence of Providencia stuartii (ATCC 25827).</title>
        <authorList>
            <person name="Sudarsanam P."/>
            <person name="Ley R."/>
            <person name="Guruge J."/>
            <person name="Turnbaugh P.J."/>
            <person name="Mahowald M."/>
            <person name="Liep D."/>
            <person name="Gordon J."/>
        </authorList>
    </citation>
    <scope>NUCLEOTIDE SEQUENCE [LARGE SCALE GENOMIC DNA]</scope>
    <source>
        <strain evidence="17">ATCC 25827</strain>
    </source>
</reference>
<dbReference type="CDD" id="cd00860">
    <property type="entry name" value="ThrRS_anticodon"/>
    <property type="match status" value="1"/>
</dbReference>
<evidence type="ECO:0000313" key="17">
    <source>
        <dbReference type="Proteomes" id="UP000004506"/>
    </source>
</evidence>
<keyword evidence="6 13" id="KW-0547">Nucleotide-binding</keyword>
<accession>A0AA86YW96</accession>
<evidence type="ECO:0000256" key="1">
    <source>
        <dbReference type="ARBA" id="ARBA00008226"/>
    </source>
</evidence>
<evidence type="ECO:0000256" key="10">
    <source>
        <dbReference type="ARBA" id="ARBA00022917"/>
    </source>
</evidence>
<dbReference type="PANTHER" id="PTHR11451:SF44">
    <property type="entry name" value="THREONINE--TRNA LIGASE, CHLOROPLASTIC_MITOCHONDRIAL 2"/>
    <property type="match status" value="1"/>
</dbReference>
<comment type="cofactor">
    <cofactor evidence="13">
        <name>Zn(2+)</name>
        <dbReference type="ChEBI" id="CHEBI:29105"/>
    </cofactor>
    <text evidence="13">Binds 1 zinc ion per subunit.</text>
</comment>
<comment type="similarity">
    <text evidence="1 13">Belongs to the class-II aminoacyl-tRNA synthetase family.</text>
</comment>
<evidence type="ECO:0000256" key="11">
    <source>
        <dbReference type="ARBA" id="ARBA00023146"/>
    </source>
</evidence>